<gene>
    <name evidence="2" type="ORF">ACFO4R_07740</name>
</gene>
<proteinExistence type="predicted"/>
<protein>
    <submittedName>
        <fullName evidence="2">LexA family protein</fullName>
    </submittedName>
</protein>
<dbReference type="PANTHER" id="PTHR33516:SF2">
    <property type="entry name" value="LEXA REPRESSOR-RELATED"/>
    <property type="match status" value="1"/>
</dbReference>
<dbReference type="PANTHER" id="PTHR33516">
    <property type="entry name" value="LEXA REPRESSOR"/>
    <property type="match status" value="1"/>
</dbReference>
<dbReference type="CDD" id="cd06529">
    <property type="entry name" value="S24_LexA-like"/>
    <property type="match status" value="1"/>
</dbReference>
<reference evidence="3" key="1">
    <citation type="journal article" date="2019" name="Int. J. Syst. Evol. Microbiol.">
        <title>The Global Catalogue of Microorganisms (GCM) 10K type strain sequencing project: providing services to taxonomists for standard genome sequencing and annotation.</title>
        <authorList>
            <consortium name="The Broad Institute Genomics Platform"/>
            <consortium name="The Broad Institute Genome Sequencing Center for Infectious Disease"/>
            <person name="Wu L."/>
            <person name="Ma J."/>
        </authorList>
    </citation>
    <scope>NUCLEOTIDE SEQUENCE [LARGE SCALE GENOMIC DNA]</scope>
    <source>
        <strain evidence="3">CCUG 46385</strain>
    </source>
</reference>
<dbReference type="Gene3D" id="2.10.109.10">
    <property type="entry name" value="Umud Fragment, subunit A"/>
    <property type="match status" value="1"/>
</dbReference>
<dbReference type="SUPFAM" id="SSF51306">
    <property type="entry name" value="LexA/Signal peptidase"/>
    <property type="match status" value="1"/>
</dbReference>
<feature type="domain" description="Peptidase S24/S26A/S26B/S26C" evidence="1">
    <location>
        <begin position="130"/>
        <end position="247"/>
    </location>
</feature>
<dbReference type="InterPro" id="IPR015927">
    <property type="entry name" value="Peptidase_S24_S26A/B/C"/>
</dbReference>
<dbReference type="Pfam" id="PF00717">
    <property type="entry name" value="Peptidase_S24"/>
    <property type="match status" value="1"/>
</dbReference>
<keyword evidence="3" id="KW-1185">Reference proteome</keyword>
<sequence length="249" mass="29019">MKDKVLLRLLDAIKEKNLNEKDPLISCGINTNLFVDWKKKAREGKVMYPSYDKIAKLSTFLGLSLNYVIFGEDREQEKSYFPPQFSEKNRAELELYIEFLNYREKQNYDETKEEYTLTPKKEEVRTKQIPILGETAAGSPKLMDAPYYSEDELIEVPESSKANYALRVRGDSMEPEIKDNQIIFIKEQPYAENGQIVVVATDLDTITCKRFYKFHNKIELRSINPFYNPIIIKAENSENFRIIGMVIDA</sequence>
<dbReference type="InterPro" id="IPR039418">
    <property type="entry name" value="LexA-like"/>
</dbReference>
<accession>A0ABV9QKL4</accession>
<organism evidence="2 3">
    <name type="scientific">Filifactor villosus</name>
    <dbReference type="NCBI Taxonomy" id="29374"/>
    <lineage>
        <taxon>Bacteria</taxon>
        <taxon>Bacillati</taxon>
        <taxon>Bacillota</taxon>
        <taxon>Clostridia</taxon>
        <taxon>Peptostreptococcales</taxon>
        <taxon>Filifactoraceae</taxon>
        <taxon>Filifactor</taxon>
    </lineage>
</organism>
<dbReference type="Proteomes" id="UP001595916">
    <property type="component" value="Unassembled WGS sequence"/>
</dbReference>
<dbReference type="InterPro" id="IPR050077">
    <property type="entry name" value="LexA_repressor"/>
</dbReference>
<name>A0ABV9QKL4_9FIRM</name>
<evidence type="ECO:0000313" key="3">
    <source>
        <dbReference type="Proteomes" id="UP001595916"/>
    </source>
</evidence>
<comment type="caution">
    <text evidence="2">The sequence shown here is derived from an EMBL/GenBank/DDBJ whole genome shotgun (WGS) entry which is preliminary data.</text>
</comment>
<evidence type="ECO:0000313" key="2">
    <source>
        <dbReference type="EMBL" id="MFC4804972.1"/>
    </source>
</evidence>
<dbReference type="InterPro" id="IPR036286">
    <property type="entry name" value="LexA/Signal_pep-like_sf"/>
</dbReference>
<dbReference type="RefSeq" id="WP_379788504.1">
    <property type="nucleotide sequence ID" value="NZ_JBHSHL010000028.1"/>
</dbReference>
<dbReference type="EMBL" id="JBHSHL010000028">
    <property type="protein sequence ID" value="MFC4804972.1"/>
    <property type="molecule type" value="Genomic_DNA"/>
</dbReference>
<evidence type="ECO:0000259" key="1">
    <source>
        <dbReference type="Pfam" id="PF00717"/>
    </source>
</evidence>